<dbReference type="EMBL" id="JAAAHW010006805">
    <property type="protein sequence ID" value="KAF9954775.1"/>
    <property type="molecule type" value="Genomic_DNA"/>
</dbReference>
<evidence type="ECO:0000313" key="5">
    <source>
        <dbReference type="EMBL" id="KAF9954775.1"/>
    </source>
</evidence>
<dbReference type="Proteomes" id="UP000749646">
    <property type="component" value="Unassembled WGS sequence"/>
</dbReference>
<dbReference type="InterPro" id="IPR046342">
    <property type="entry name" value="CBS_dom_sf"/>
</dbReference>
<protein>
    <recommendedName>
        <fullName evidence="4">CBS domain-containing protein</fullName>
    </recommendedName>
</protein>
<organism evidence="5 6">
    <name type="scientific">Modicella reniformis</name>
    <dbReference type="NCBI Taxonomy" id="1440133"/>
    <lineage>
        <taxon>Eukaryota</taxon>
        <taxon>Fungi</taxon>
        <taxon>Fungi incertae sedis</taxon>
        <taxon>Mucoromycota</taxon>
        <taxon>Mortierellomycotina</taxon>
        <taxon>Mortierellomycetes</taxon>
        <taxon>Mortierellales</taxon>
        <taxon>Mortierellaceae</taxon>
        <taxon>Modicella</taxon>
    </lineage>
</organism>
<evidence type="ECO:0000256" key="1">
    <source>
        <dbReference type="ARBA" id="ARBA00022737"/>
    </source>
</evidence>
<dbReference type="Pfam" id="PF00571">
    <property type="entry name" value="CBS"/>
    <property type="match status" value="1"/>
</dbReference>
<evidence type="ECO:0000259" key="4">
    <source>
        <dbReference type="Pfam" id="PF00571"/>
    </source>
</evidence>
<keyword evidence="1" id="KW-0677">Repeat</keyword>
<dbReference type="PANTHER" id="PTHR13780">
    <property type="entry name" value="AMP-ACTIVATED PROTEIN KINASE, GAMMA REGULATORY SUBUNIT"/>
    <property type="match status" value="1"/>
</dbReference>
<dbReference type="SUPFAM" id="SSF54631">
    <property type="entry name" value="CBS-domain pair"/>
    <property type="match status" value="1"/>
</dbReference>
<feature type="domain" description="CBS" evidence="4">
    <location>
        <begin position="315"/>
        <end position="364"/>
    </location>
</feature>
<comment type="caution">
    <text evidence="5">The sequence shown here is derived from an EMBL/GenBank/DDBJ whole genome shotgun (WGS) entry which is preliminary data.</text>
</comment>
<feature type="region of interest" description="Disordered" evidence="3">
    <location>
        <begin position="169"/>
        <end position="190"/>
    </location>
</feature>
<accession>A0A9P6LZ93</accession>
<proteinExistence type="predicted"/>
<dbReference type="OrthoDB" id="449052at2759"/>
<keyword evidence="6" id="KW-1185">Reference proteome</keyword>
<evidence type="ECO:0000256" key="3">
    <source>
        <dbReference type="SAM" id="MobiDB-lite"/>
    </source>
</evidence>
<dbReference type="AlphaFoldDB" id="A0A9P6LZ93"/>
<dbReference type="InterPro" id="IPR000644">
    <property type="entry name" value="CBS_dom"/>
</dbReference>
<dbReference type="PANTHER" id="PTHR13780:SF128">
    <property type="entry name" value="CBS DOMAIN-CONTAINING PROTEIN"/>
    <property type="match status" value="1"/>
</dbReference>
<gene>
    <name evidence="5" type="ORF">BGZ65_003827</name>
</gene>
<name>A0A9P6LZ93_9FUNG</name>
<evidence type="ECO:0000313" key="6">
    <source>
        <dbReference type="Proteomes" id="UP000749646"/>
    </source>
</evidence>
<keyword evidence="2" id="KW-0129">CBS domain</keyword>
<dbReference type="Gene3D" id="3.10.580.10">
    <property type="entry name" value="CBS-domain"/>
    <property type="match status" value="2"/>
</dbReference>
<dbReference type="InterPro" id="IPR050511">
    <property type="entry name" value="AMPK_gamma/SDS23_families"/>
</dbReference>
<reference evidence="5" key="1">
    <citation type="journal article" date="2020" name="Fungal Divers.">
        <title>Resolving the Mortierellaceae phylogeny through synthesis of multi-gene phylogenetics and phylogenomics.</title>
        <authorList>
            <person name="Vandepol N."/>
            <person name="Liber J."/>
            <person name="Desiro A."/>
            <person name="Na H."/>
            <person name="Kennedy M."/>
            <person name="Barry K."/>
            <person name="Grigoriev I.V."/>
            <person name="Miller A.N."/>
            <person name="O'Donnell K."/>
            <person name="Stajich J.E."/>
            <person name="Bonito G."/>
        </authorList>
    </citation>
    <scope>NUCLEOTIDE SEQUENCE</scope>
    <source>
        <strain evidence="5">MES-2147</strain>
    </source>
</reference>
<sequence length="365" mass="39939">MSTQHARFLATKTVADVLNEKKNNHTLTDIHVTATVEKVFETLESNGKYLPISPPKNLPLYGYMGRNGVAWGLGHSLYILSVPVYRHFNNVKDYVAIIDAYDLLSALEERGFAVESGSAPDTEFLSMPVAILVGMTKASSKLWTCQPNLPLTQLVHRILVLEQIPVRPGDADTDHDQDDGVETAPQQDPKGRLVSQTDVIQYLLEHNHELGPILDTSAEIAAGHALQFSDEYLDTVTADQLKHTPASITINSPAWAALQKMATAHASCVAIVDSNGGLVAEMSAADLRGVNPSRIRDLNRPVLVYLKTLQGGELKRPLSCRPQFSLGQLLSGLVLNHGHRSWLLDDEDRPIGCISLSDVLSVFLD</sequence>
<evidence type="ECO:0000256" key="2">
    <source>
        <dbReference type="ARBA" id="ARBA00023122"/>
    </source>
</evidence>